<feature type="domain" description="Endonuclease/exonuclease/phosphatase" evidence="2">
    <location>
        <begin position="29"/>
        <end position="307"/>
    </location>
</feature>
<accession>A0A2G4U4I5</accession>
<dbReference type="SMR" id="A0A2G4U4I5"/>
<organism evidence="3 4">
    <name type="scientific">Yersinia bercovieri</name>
    <dbReference type="NCBI Taxonomy" id="634"/>
    <lineage>
        <taxon>Bacteria</taxon>
        <taxon>Pseudomonadati</taxon>
        <taxon>Pseudomonadota</taxon>
        <taxon>Gammaproteobacteria</taxon>
        <taxon>Enterobacterales</taxon>
        <taxon>Yersiniaceae</taxon>
        <taxon>Yersinia</taxon>
    </lineage>
</organism>
<gene>
    <name evidence="3" type="ORF">CS533_05775</name>
</gene>
<evidence type="ECO:0000313" key="3">
    <source>
        <dbReference type="EMBL" id="PHZ28235.1"/>
    </source>
</evidence>
<evidence type="ECO:0000259" key="2">
    <source>
        <dbReference type="Pfam" id="PF03372"/>
    </source>
</evidence>
<feature type="signal peptide" evidence="1">
    <location>
        <begin position="1"/>
        <end position="18"/>
    </location>
</feature>
<protein>
    <submittedName>
        <fullName evidence="3">Cytolethal distending toxin subunit B family protein</fullName>
    </submittedName>
</protein>
<reference evidence="3 4" key="1">
    <citation type="submission" date="2017-10" db="EMBL/GenBank/DDBJ databases">
        <authorList>
            <person name="Banno H."/>
            <person name="Chua N.-H."/>
        </authorList>
    </citation>
    <scope>NUCLEOTIDE SEQUENCE [LARGE SCALE GENOMIC DNA]</scope>
    <source>
        <strain evidence="3 4">SCPM-O-B-7607</strain>
    </source>
</reference>
<dbReference type="Pfam" id="PF03372">
    <property type="entry name" value="Exo_endo_phos"/>
    <property type="match status" value="1"/>
</dbReference>
<dbReference type="EMBL" id="PEHN01000004">
    <property type="protein sequence ID" value="PHZ28235.1"/>
    <property type="molecule type" value="Genomic_DNA"/>
</dbReference>
<evidence type="ECO:0000256" key="1">
    <source>
        <dbReference type="SAM" id="SignalP"/>
    </source>
</evidence>
<dbReference type="SUPFAM" id="SSF56219">
    <property type="entry name" value="DNase I-like"/>
    <property type="match status" value="1"/>
</dbReference>
<dbReference type="GO" id="GO:0003824">
    <property type="term" value="F:catalytic activity"/>
    <property type="evidence" value="ECO:0007669"/>
    <property type="project" value="InterPro"/>
</dbReference>
<proteinExistence type="predicted"/>
<dbReference type="AlphaFoldDB" id="A0A2G4U4I5"/>
<dbReference type="Gene3D" id="3.60.10.10">
    <property type="entry name" value="Endonuclease/exonuclease/phosphatase"/>
    <property type="match status" value="1"/>
</dbReference>
<dbReference type="InterPro" id="IPR005135">
    <property type="entry name" value="Endo/exonuclease/phosphatase"/>
</dbReference>
<name>A0A2G4U4I5_YERBE</name>
<dbReference type="InterPro" id="IPR036691">
    <property type="entry name" value="Endo/exonu/phosph_ase_sf"/>
</dbReference>
<keyword evidence="1" id="KW-0732">Signal</keyword>
<dbReference type="InterPro" id="IPR003539">
    <property type="entry name" value="CD_toxinB"/>
</dbReference>
<dbReference type="CDD" id="cd09081">
    <property type="entry name" value="CdtB"/>
    <property type="match status" value="1"/>
</dbReference>
<comment type="caution">
    <text evidence="3">The sequence shown here is derived from an EMBL/GenBank/DDBJ whole genome shotgun (WGS) entry which is preliminary data.</text>
</comment>
<dbReference type="NCBIfam" id="NF011787">
    <property type="entry name" value="PRK15251.1"/>
    <property type="match status" value="1"/>
</dbReference>
<evidence type="ECO:0000313" key="4">
    <source>
        <dbReference type="Proteomes" id="UP000229378"/>
    </source>
</evidence>
<feature type="chain" id="PRO_5013948914" evidence="1">
    <location>
        <begin position="19"/>
        <end position="316"/>
    </location>
</feature>
<sequence>MRRLFKVCAYSFSLQFLAAHGDVTDYKLASWNMQGAQSGYGSNSKWVTGVAGMLNINEIDIVALQETGAAPPSAIVLPISAGQHPEIVRRIPRANVKSLITSLAGGSTTKINPGSGGVNPNMVKEFILNLGSSTRPRDFYIYQFDNGRTDAASRINLALVSRVRADEVLIIPPMAIGDNTRPTLGIRIGDDYFFTIHARAARNNEAPQIIQFIDNYMTSTVQPNRPAATWVVMGDYNRSSDELEASLKQLKPQLTHPYQIASPNRATHQSNGTIDYAVIGRLNQGGAVGGMMTVPLIAALLTYASDHMAVQYMHRR</sequence>
<dbReference type="RefSeq" id="WP_005278567.1">
    <property type="nucleotide sequence ID" value="NZ_PEHN01000004.1"/>
</dbReference>
<dbReference type="Proteomes" id="UP000229378">
    <property type="component" value="Unassembled WGS sequence"/>
</dbReference>